<dbReference type="UniPathway" id="UPA00074">
    <property type="reaction ID" value="UER00125"/>
</dbReference>
<dbReference type="InterPro" id="IPR011054">
    <property type="entry name" value="Rudment_hybrid_motif"/>
</dbReference>
<dbReference type="Pfam" id="PF02843">
    <property type="entry name" value="GARS_C"/>
    <property type="match status" value="1"/>
</dbReference>
<dbReference type="SUPFAM" id="SSF52440">
    <property type="entry name" value="PreATP-grasp domain"/>
    <property type="match status" value="1"/>
</dbReference>
<dbReference type="Pfam" id="PF02844">
    <property type="entry name" value="GARS_N"/>
    <property type="match status" value="1"/>
</dbReference>
<protein>
    <recommendedName>
        <fullName evidence="2 10">Phosphoribosylamine--glycine ligase</fullName>
        <ecNumber evidence="2 10">6.3.4.13</ecNumber>
    </recommendedName>
    <alternativeName>
        <fullName evidence="10">GARS</fullName>
    </alternativeName>
    <alternativeName>
        <fullName evidence="8 10">Glycinamide ribonucleotide synthetase</fullName>
    </alternativeName>
    <alternativeName>
        <fullName evidence="9 10">Phosphoribosylglycinamide synthetase</fullName>
    </alternativeName>
</protein>
<dbReference type="SUPFAM" id="SSF56059">
    <property type="entry name" value="Glutathione synthetase ATP-binding domain-like"/>
    <property type="match status" value="1"/>
</dbReference>
<dbReference type="NCBIfam" id="TIGR00877">
    <property type="entry name" value="purD"/>
    <property type="match status" value="1"/>
</dbReference>
<dbReference type="SUPFAM" id="SSF51246">
    <property type="entry name" value="Rudiment single hybrid motif"/>
    <property type="match status" value="1"/>
</dbReference>
<evidence type="ECO:0000313" key="14">
    <source>
        <dbReference type="Proteomes" id="UP000294299"/>
    </source>
</evidence>
<evidence type="ECO:0000256" key="11">
    <source>
        <dbReference type="PROSITE-ProRule" id="PRU00409"/>
    </source>
</evidence>
<evidence type="ECO:0000256" key="4">
    <source>
        <dbReference type="ARBA" id="ARBA00022741"/>
    </source>
</evidence>
<keyword evidence="6 11" id="KW-0067">ATP-binding</keyword>
<dbReference type="InterPro" id="IPR011761">
    <property type="entry name" value="ATP-grasp"/>
</dbReference>
<dbReference type="GO" id="GO:0004637">
    <property type="term" value="F:phosphoribosylamine-glycine ligase activity"/>
    <property type="evidence" value="ECO:0007669"/>
    <property type="project" value="UniProtKB-UniRule"/>
</dbReference>
<dbReference type="Pfam" id="PF01071">
    <property type="entry name" value="GARS_A"/>
    <property type="match status" value="1"/>
</dbReference>
<organism evidence="13 14">
    <name type="scientific">Candidatus Nitrosocosmicus franklandianus</name>
    <dbReference type="NCBI Taxonomy" id="1798806"/>
    <lineage>
        <taxon>Archaea</taxon>
        <taxon>Nitrososphaerota</taxon>
        <taxon>Nitrososphaeria</taxon>
        <taxon>Nitrososphaerales</taxon>
        <taxon>Nitrososphaeraceae</taxon>
        <taxon>Candidatus Nitrosocosmicus</taxon>
    </lineage>
</organism>
<sequence>MHGYENVLIVGSGGREHALGWKVSQNEHIHKVIYANGNGGTAENIPILPTKINELADYARKNKCFTIVGPEIPLSMGIVDGFQAFDLPIFGPTKSATKIESSKEFSKNFMKKYGIPTSDYRVFTDYGKAVDFVNRIDYQAVIKADGLAAGKGVFVSNSKSEAIDAIDLLLNKKVFGDSSNKIIVEKKIVGDELSMIAICDGKNFVILDSCRDYKRAFDNDMGPNTGGMGSYSPIPEITEIEKEYIAEKIFQPAIKGMNTEGSPFKGFLYAGLIIEKHTGKPHVLEFNARMGDPECQPLMMRMQSDLFQYIEAAEHQALDTMDPVEWKKKYSVCVVMTSKGYPDKYETGYNIKGISNNYDPDLMLFHSGTKLNQDKELVTAGGRVLSITSIGNTLNEAIERAYKEVYKISWGNDQQQFRKDIGFKSLQGQV</sequence>
<comment type="pathway">
    <text evidence="1 10">Purine metabolism; IMP biosynthesis via de novo pathway; N(1)-(5-phospho-D-ribosyl)glycinamide from 5-phospho-alpha-D-ribose 1-diphosphate: step 2/2.</text>
</comment>
<dbReference type="FunFam" id="3.90.600.10:FF:000001">
    <property type="entry name" value="Trifunctional purine biosynthetic protein adenosine-3"/>
    <property type="match status" value="1"/>
</dbReference>
<dbReference type="PANTHER" id="PTHR43472:SF1">
    <property type="entry name" value="PHOSPHORIBOSYLAMINE--GLYCINE LIGASE, CHLOROPLASTIC"/>
    <property type="match status" value="1"/>
</dbReference>
<evidence type="ECO:0000259" key="12">
    <source>
        <dbReference type="PROSITE" id="PS50975"/>
    </source>
</evidence>
<keyword evidence="5 10" id="KW-0658">Purine biosynthesis</keyword>
<evidence type="ECO:0000256" key="1">
    <source>
        <dbReference type="ARBA" id="ARBA00005174"/>
    </source>
</evidence>
<name>A0A484I9Q9_9ARCH</name>
<evidence type="ECO:0000256" key="7">
    <source>
        <dbReference type="ARBA" id="ARBA00038345"/>
    </source>
</evidence>
<evidence type="ECO:0000256" key="8">
    <source>
        <dbReference type="ARBA" id="ARBA00042242"/>
    </source>
</evidence>
<dbReference type="InterPro" id="IPR020560">
    <property type="entry name" value="PRibGlycinamide_synth_C-dom"/>
</dbReference>
<dbReference type="RefSeq" id="WP_134482791.1">
    <property type="nucleotide sequence ID" value="NZ_LR216287.1"/>
</dbReference>
<dbReference type="Gene3D" id="3.30.1490.20">
    <property type="entry name" value="ATP-grasp fold, A domain"/>
    <property type="match status" value="1"/>
</dbReference>
<feature type="domain" description="ATP-grasp" evidence="12">
    <location>
        <begin position="107"/>
        <end position="315"/>
    </location>
</feature>
<dbReference type="GeneID" id="39419948"/>
<dbReference type="Proteomes" id="UP000294299">
    <property type="component" value="Chromosome NFRAN"/>
</dbReference>
<dbReference type="OrthoDB" id="146558at2157"/>
<dbReference type="SMART" id="SM01210">
    <property type="entry name" value="GARS_C"/>
    <property type="match status" value="1"/>
</dbReference>
<keyword evidence="4 11" id="KW-0547">Nucleotide-binding</keyword>
<reference evidence="13 14" key="1">
    <citation type="submission" date="2019-02" db="EMBL/GenBank/DDBJ databases">
        <authorList>
            <person name="Lehtovirta-Morley E L."/>
        </authorList>
    </citation>
    <scope>NUCLEOTIDE SEQUENCE [LARGE SCALE GENOMIC DNA]</scope>
    <source>
        <strain evidence="13">NFRAN1</strain>
    </source>
</reference>
<dbReference type="EMBL" id="LR216287">
    <property type="protein sequence ID" value="VFJ12732.1"/>
    <property type="molecule type" value="Genomic_DNA"/>
</dbReference>
<dbReference type="InterPro" id="IPR020562">
    <property type="entry name" value="PRibGlycinamide_synth_N"/>
</dbReference>
<dbReference type="AlphaFoldDB" id="A0A484I9Q9"/>
<keyword evidence="14" id="KW-1185">Reference proteome</keyword>
<comment type="catalytic activity">
    <reaction evidence="10">
        <text>5-phospho-beta-D-ribosylamine + glycine + ATP = N(1)-(5-phospho-beta-D-ribosyl)glycinamide + ADP + phosphate + H(+)</text>
        <dbReference type="Rhea" id="RHEA:17453"/>
        <dbReference type="ChEBI" id="CHEBI:15378"/>
        <dbReference type="ChEBI" id="CHEBI:30616"/>
        <dbReference type="ChEBI" id="CHEBI:43474"/>
        <dbReference type="ChEBI" id="CHEBI:57305"/>
        <dbReference type="ChEBI" id="CHEBI:58681"/>
        <dbReference type="ChEBI" id="CHEBI:143788"/>
        <dbReference type="ChEBI" id="CHEBI:456216"/>
        <dbReference type="EC" id="6.3.4.13"/>
    </reaction>
</comment>
<dbReference type="Gene3D" id="3.30.470.20">
    <property type="entry name" value="ATP-grasp fold, B domain"/>
    <property type="match status" value="1"/>
</dbReference>
<dbReference type="SMART" id="SM01209">
    <property type="entry name" value="GARS_A"/>
    <property type="match status" value="1"/>
</dbReference>
<dbReference type="PANTHER" id="PTHR43472">
    <property type="entry name" value="PHOSPHORIBOSYLAMINE--GLYCINE LIGASE"/>
    <property type="match status" value="1"/>
</dbReference>
<evidence type="ECO:0000256" key="2">
    <source>
        <dbReference type="ARBA" id="ARBA00013255"/>
    </source>
</evidence>
<dbReference type="Gene3D" id="3.40.50.20">
    <property type="match status" value="1"/>
</dbReference>
<evidence type="ECO:0000256" key="6">
    <source>
        <dbReference type="ARBA" id="ARBA00022840"/>
    </source>
</evidence>
<dbReference type="HAMAP" id="MF_00138">
    <property type="entry name" value="GARS"/>
    <property type="match status" value="1"/>
</dbReference>
<dbReference type="GO" id="GO:0046872">
    <property type="term" value="F:metal ion binding"/>
    <property type="evidence" value="ECO:0007669"/>
    <property type="project" value="InterPro"/>
</dbReference>
<comment type="similarity">
    <text evidence="7 10">Belongs to the GARS family.</text>
</comment>
<accession>A0A484I9Q9</accession>
<dbReference type="PROSITE" id="PS50975">
    <property type="entry name" value="ATP_GRASP"/>
    <property type="match status" value="1"/>
</dbReference>
<dbReference type="InterPro" id="IPR013815">
    <property type="entry name" value="ATP_grasp_subdomain_1"/>
</dbReference>
<evidence type="ECO:0000256" key="9">
    <source>
        <dbReference type="ARBA" id="ARBA00042864"/>
    </source>
</evidence>
<evidence type="ECO:0000256" key="10">
    <source>
        <dbReference type="HAMAP-Rule" id="MF_00138"/>
    </source>
</evidence>
<dbReference type="GO" id="GO:0005524">
    <property type="term" value="F:ATP binding"/>
    <property type="evidence" value="ECO:0007669"/>
    <property type="project" value="UniProtKB-UniRule"/>
</dbReference>
<dbReference type="InterPro" id="IPR016185">
    <property type="entry name" value="PreATP-grasp_dom_sf"/>
</dbReference>
<gene>
    <name evidence="10 13" type="primary">purD</name>
    <name evidence="13" type="ORF">NFRAN_0411</name>
</gene>
<dbReference type="GO" id="GO:0009113">
    <property type="term" value="P:purine nucleobase biosynthetic process"/>
    <property type="evidence" value="ECO:0007669"/>
    <property type="project" value="InterPro"/>
</dbReference>
<evidence type="ECO:0000256" key="5">
    <source>
        <dbReference type="ARBA" id="ARBA00022755"/>
    </source>
</evidence>
<dbReference type="InterPro" id="IPR020561">
    <property type="entry name" value="PRibGlycinamid_synth_ATP-grasp"/>
</dbReference>
<evidence type="ECO:0000256" key="3">
    <source>
        <dbReference type="ARBA" id="ARBA00022598"/>
    </source>
</evidence>
<dbReference type="KEGG" id="nfn:NFRAN_0411"/>
<dbReference type="Gene3D" id="3.90.600.10">
    <property type="entry name" value="Phosphoribosylglycinamide synthetase, C-terminal domain"/>
    <property type="match status" value="1"/>
</dbReference>
<dbReference type="GO" id="GO:0006189">
    <property type="term" value="P:'de novo' IMP biosynthetic process"/>
    <property type="evidence" value="ECO:0007669"/>
    <property type="project" value="UniProtKB-UniRule"/>
</dbReference>
<keyword evidence="3 10" id="KW-0436">Ligase</keyword>
<evidence type="ECO:0000313" key="13">
    <source>
        <dbReference type="EMBL" id="VFJ12732.1"/>
    </source>
</evidence>
<proteinExistence type="inferred from homology"/>
<dbReference type="InterPro" id="IPR000115">
    <property type="entry name" value="PRibGlycinamide_synth"/>
</dbReference>
<dbReference type="InterPro" id="IPR037123">
    <property type="entry name" value="PRibGlycinamide_synth_C_sf"/>
</dbReference>
<dbReference type="EC" id="6.3.4.13" evidence="2 10"/>